<comment type="caution">
    <text evidence="3">The sequence shown here is derived from an EMBL/GenBank/DDBJ whole genome shotgun (WGS) entry which is preliminary data.</text>
</comment>
<dbReference type="EC" id="6.3.5.-" evidence="1"/>
<dbReference type="Pfam" id="PF02686">
    <property type="entry name" value="GatC"/>
    <property type="match status" value="1"/>
</dbReference>
<dbReference type="Gene3D" id="1.10.20.60">
    <property type="entry name" value="Glu-tRNAGln amidotransferase C subunit, N-terminal domain"/>
    <property type="match status" value="1"/>
</dbReference>
<dbReference type="InterPro" id="IPR003837">
    <property type="entry name" value="GatC"/>
</dbReference>
<evidence type="ECO:0000256" key="1">
    <source>
        <dbReference type="HAMAP-Rule" id="MF_00122"/>
    </source>
</evidence>
<dbReference type="InterPro" id="IPR036113">
    <property type="entry name" value="Asp/Glu-ADT_sf_sub_c"/>
</dbReference>
<dbReference type="GO" id="GO:0006450">
    <property type="term" value="P:regulation of translational fidelity"/>
    <property type="evidence" value="ECO:0007669"/>
    <property type="project" value="InterPro"/>
</dbReference>
<comment type="catalytic activity">
    <reaction evidence="1">
        <text>L-aspartyl-tRNA(Asn) + L-glutamine + ATP + H2O = L-asparaginyl-tRNA(Asn) + L-glutamate + ADP + phosphate + 2 H(+)</text>
        <dbReference type="Rhea" id="RHEA:14513"/>
        <dbReference type="Rhea" id="RHEA-COMP:9674"/>
        <dbReference type="Rhea" id="RHEA-COMP:9677"/>
        <dbReference type="ChEBI" id="CHEBI:15377"/>
        <dbReference type="ChEBI" id="CHEBI:15378"/>
        <dbReference type="ChEBI" id="CHEBI:29985"/>
        <dbReference type="ChEBI" id="CHEBI:30616"/>
        <dbReference type="ChEBI" id="CHEBI:43474"/>
        <dbReference type="ChEBI" id="CHEBI:58359"/>
        <dbReference type="ChEBI" id="CHEBI:78515"/>
        <dbReference type="ChEBI" id="CHEBI:78516"/>
        <dbReference type="ChEBI" id="CHEBI:456216"/>
    </reaction>
</comment>
<sequence length="126" mass="14059">MHGQKYFDNCYHISLICVLGPAIETLTAGTRDHSRMTDAVDAEEIRHVADLARLRLDDEDVDTVVDHCGDILEHFERLEEVPEVDAEPELVNVMRADEIADSLDQDDALANAPETEDGRFKGPNVS</sequence>
<comment type="catalytic activity">
    <reaction evidence="1">
        <text>L-glutamyl-tRNA(Gln) + L-glutamine + ATP + H2O = L-glutaminyl-tRNA(Gln) + L-glutamate + ADP + phosphate + H(+)</text>
        <dbReference type="Rhea" id="RHEA:17521"/>
        <dbReference type="Rhea" id="RHEA-COMP:9681"/>
        <dbReference type="Rhea" id="RHEA-COMP:9684"/>
        <dbReference type="ChEBI" id="CHEBI:15377"/>
        <dbReference type="ChEBI" id="CHEBI:15378"/>
        <dbReference type="ChEBI" id="CHEBI:29985"/>
        <dbReference type="ChEBI" id="CHEBI:30616"/>
        <dbReference type="ChEBI" id="CHEBI:43474"/>
        <dbReference type="ChEBI" id="CHEBI:58359"/>
        <dbReference type="ChEBI" id="CHEBI:78520"/>
        <dbReference type="ChEBI" id="CHEBI:78521"/>
        <dbReference type="ChEBI" id="CHEBI:456216"/>
    </reaction>
</comment>
<keyword evidence="1" id="KW-0067">ATP-binding</keyword>
<keyword evidence="1" id="KW-0547">Nucleotide-binding</keyword>
<dbReference type="GO" id="GO:0050567">
    <property type="term" value="F:glutaminyl-tRNA synthase (glutamine-hydrolyzing) activity"/>
    <property type="evidence" value="ECO:0007669"/>
    <property type="project" value="UniProtKB-UniRule"/>
</dbReference>
<keyword evidence="1" id="KW-0436">Ligase</keyword>
<keyword evidence="3" id="KW-0808">Transferase</keyword>
<dbReference type="PANTHER" id="PTHR15004:SF0">
    <property type="entry name" value="GLUTAMYL-TRNA(GLN) AMIDOTRANSFERASE SUBUNIT C, MITOCHONDRIAL"/>
    <property type="match status" value="1"/>
</dbReference>
<dbReference type="NCBIfam" id="TIGR00135">
    <property type="entry name" value="gatC"/>
    <property type="match status" value="1"/>
</dbReference>
<reference evidence="3 4" key="1">
    <citation type="submission" date="2019-07" db="EMBL/GenBank/DDBJ databases">
        <title>Genomic Encyclopedia of Archaeal and Bacterial Type Strains, Phase II (KMG-II): from individual species to whole genera.</title>
        <authorList>
            <person name="Goeker M."/>
        </authorList>
    </citation>
    <scope>NUCLEOTIDE SEQUENCE [LARGE SCALE GENOMIC DNA]</scope>
    <source>
        <strain evidence="3 4">DSM 3754</strain>
    </source>
</reference>
<dbReference type="GO" id="GO:0016740">
    <property type="term" value="F:transferase activity"/>
    <property type="evidence" value="ECO:0007669"/>
    <property type="project" value="UniProtKB-KW"/>
</dbReference>
<evidence type="ECO:0000313" key="4">
    <source>
        <dbReference type="Proteomes" id="UP000323075"/>
    </source>
</evidence>
<dbReference type="EMBL" id="VRYN01000005">
    <property type="protein sequence ID" value="TYO75485.1"/>
    <property type="molecule type" value="Genomic_DNA"/>
</dbReference>
<comment type="subunit">
    <text evidence="1">Heterotrimer of A, B and C subunits.</text>
</comment>
<feature type="region of interest" description="Disordered" evidence="2">
    <location>
        <begin position="102"/>
        <end position="126"/>
    </location>
</feature>
<dbReference type="HAMAP" id="MF_00122">
    <property type="entry name" value="GatC"/>
    <property type="match status" value="1"/>
</dbReference>
<name>A0A663A816_HALS9</name>
<dbReference type="PANTHER" id="PTHR15004">
    <property type="entry name" value="GLUTAMYL-TRNA(GLN) AMIDOTRANSFERASE SUBUNIT C, MITOCHONDRIAL"/>
    <property type="match status" value="1"/>
</dbReference>
<dbReference type="Proteomes" id="UP000323075">
    <property type="component" value="Unassembled WGS sequence"/>
</dbReference>
<keyword evidence="1" id="KW-0648">Protein biosynthesis</keyword>
<comment type="similarity">
    <text evidence="1">Belongs to the GatC family.</text>
</comment>
<dbReference type="GO" id="GO:0070681">
    <property type="term" value="P:glutaminyl-tRNAGln biosynthesis via transamidation"/>
    <property type="evidence" value="ECO:0007669"/>
    <property type="project" value="TreeGrafter"/>
</dbReference>
<protein>
    <recommendedName>
        <fullName evidence="1">Aspartyl/glutamyl-tRNA(Asn/Gln) amidotransferase subunit C</fullName>
        <shortName evidence="1">Asp/Glu-ADT subunit C</shortName>
        <ecNumber evidence="1">6.3.5.-</ecNumber>
    </recommendedName>
</protein>
<dbReference type="SUPFAM" id="SSF141000">
    <property type="entry name" value="Glu-tRNAGln amidotransferase C subunit"/>
    <property type="match status" value="1"/>
</dbReference>
<dbReference type="AlphaFoldDB" id="A0A663A816"/>
<evidence type="ECO:0000256" key="2">
    <source>
        <dbReference type="SAM" id="MobiDB-lite"/>
    </source>
</evidence>
<dbReference type="GO" id="GO:0006412">
    <property type="term" value="P:translation"/>
    <property type="evidence" value="ECO:0007669"/>
    <property type="project" value="UniProtKB-UniRule"/>
</dbReference>
<proteinExistence type="inferred from homology"/>
<evidence type="ECO:0000313" key="3">
    <source>
        <dbReference type="EMBL" id="TYO75485.1"/>
    </source>
</evidence>
<gene>
    <name evidence="1" type="primary">gatC</name>
    <name evidence="3" type="ORF">APQ99_01981</name>
</gene>
<comment type="function">
    <text evidence="1">Allows the formation of correctly charged Asn-tRNA(Asn) or Gln-tRNA(Gln) through the transamidation of misacylated Asp-tRNA(Asn) or Glu-tRNA(Gln) in organisms which lack either or both of asparaginyl-tRNA or glutaminyl-tRNA synthetases. The reaction takes place in the presence of glutamine and ATP through an activated phospho-Asp-tRNA(Asn) or phospho-Glu-tRNA(Gln).</text>
</comment>
<accession>A0A663A816</accession>
<organism evidence="3 4">
    <name type="scientific">Halobacterium salinarum (strain ATCC 33171 / DSM 3754 / JCM 8978 / NBRC 102687 / NCIMB 764 / 91-R6)</name>
    <dbReference type="NCBI Taxonomy" id="2597657"/>
    <lineage>
        <taxon>Archaea</taxon>
        <taxon>Methanobacteriati</taxon>
        <taxon>Methanobacteriota</taxon>
        <taxon>Stenosarchaea group</taxon>
        <taxon>Halobacteria</taxon>
        <taxon>Halobacteriales</taxon>
        <taxon>Halobacteriaceae</taxon>
        <taxon>Halobacterium</taxon>
    </lineage>
</organism>
<dbReference type="GO" id="GO:0005524">
    <property type="term" value="F:ATP binding"/>
    <property type="evidence" value="ECO:0007669"/>
    <property type="project" value="UniProtKB-KW"/>
</dbReference>